<evidence type="ECO:0000256" key="1">
    <source>
        <dbReference type="SAM" id="Coils"/>
    </source>
</evidence>
<reference evidence="3" key="1">
    <citation type="journal article" date="2019" name="Int. J. Syst. Evol. Microbiol.">
        <title>The Global Catalogue of Microorganisms (GCM) 10K type strain sequencing project: providing services to taxonomists for standard genome sequencing and annotation.</title>
        <authorList>
            <consortium name="The Broad Institute Genomics Platform"/>
            <consortium name="The Broad Institute Genome Sequencing Center for Infectious Disease"/>
            <person name="Wu L."/>
            <person name="Ma J."/>
        </authorList>
    </citation>
    <scope>NUCLEOTIDE SEQUENCE [LARGE SCALE GENOMIC DNA]</scope>
    <source>
        <strain evidence="3">SHR3</strain>
    </source>
</reference>
<gene>
    <name evidence="2" type="ORF">ACFPTN_11530</name>
</gene>
<sequence length="64" mass="7303">MDDELTRLEAQLEQLISLHGALRAENLALRSRVVKLEAENHQLSDKVRRAAERLEAVLDKLPET</sequence>
<dbReference type="RefSeq" id="WP_096449429.1">
    <property type="nucleotide sequence ID" value="NZ_JBHSOG010000045.1"/>
</dbReference>
<protein>
    <recommendedName>
        <fullName evidence="4">TIGR02449 family protein</fullName>
    </recommendedName>
</protein>
<evidence type="ECO:0000313" key="2">
    <source>
        <dbReference type="EMBL" id="MFC5770006.1"/>
    </source>
</evidence>
<evidence type="ECO:0008006" key="4">
    <source>
        <dbReference type="Google" id="ProtNLM"/>
    </source>
</evidence>
<organism evidence="2 3">
    <name type="scientific">Thauera sinica</name>
    <dbReference type="NCBI Taxonomy" id="2665146"/>
    <lineage>
        <taxon>Bacteria</taxon>
        <taxon>Pseudomonadati</taxon>
        <taxon>Pseudomonadota</taxon>
        <taxon>Betaproteobacteria</taxon>
        <taxon>Rhodocyclales</taxon>
        <taxon>Zoogloeaceae</taxon>
        <taxon>Thauera</taxon>
    </lineage>
</organism>
<dbReference type="Proteomes" id="UP001595974">
    <property type="component" value="Unassembled WGS sequence"/>
</dbReference>
<keyword evidence="1" id="KW-0175">Coiled coil</keyword>
<feature type="coiled-coil region" evidence="1">
    <location>
        <begin position="5"/>
        <end position="60"/>
    </location>
</feature>
<keyword evidence="3" id="KW-1185">Reference proteome</keyword>
<dbReference type="EMBL" id="JBHSOG010000045">
    <property type="protein sequence ID" value="MFC5770006.1"/>
    <property type="molecule type" value="Genomic_DNA"/>
</dbReference>
<accession>A0ABW1ASN7</accession>
<evidence type="ECO:0000313" key="3">
    <source>
        <dbReference type="Proteomes" id="UP001595974"/>
    </source>
</evidence>
<comment type="caution">
    <text evidence="2">The sequence shown here is derived from an EMBL/GenBank/DDBJ whole genome shotgun (WGS) entry which is preliminary data.</text>
</comment>
<name>A0ABW1ASN7_9RHOO</name>
<proteinExistence type="predicted"/>